<organism evidence="3 4">
    <name type="scientific">Prauserella shujinwangii</name>
    <dbReference type="NCBI Taxonomy" id="1453103"/>
    <lineage>
        <taxon>Bacteria</taxon>
        <taxon>Bacillati</taxon>
        <taxon>Actinomycetota</taxon>
        <taxon>Actinomycetes</taxon>
        <taxon>Pseudonocardiales</taxon>
        <taxon>Pseudonocardiaceae</taxon>
        <taxon>Prauserella</taxon>
    </lineage>
</organism>
<comment type="caution">
    <text evidence="3">The sequence shown here is derived from an EMBL/GenBank/DDBJ whole genome shotgun (WGS) entry which is preliminary data.</text>
</comment>
<evidence type="ECO:0000313" key="3">
    <source>
        <dbReference type="EMBL" id="PRX43863.1"/>
    </source>
</evidence>
<dbReference type="InterPro" id="IPR005183">
    <property type="entry name" value="DUF305_CopM-like"/>
</dbReference>
<feature type="compositionally biased region" description="Low complexity" evidence="1">
    <location>
        <begin position="30"/>
        <end position="45"/>
    </location>
</feature>
<reference evidence="3 4" key="1">
    <citation type="submission" date="2018-03" db="EMBL/GenBank/DDBJ databases">
        <title>Genomic Encyclopedia of Type Strains, Phase III (KMG-III): the genomes of soil and plant-associated and newly described type strains.</title>
        <authorList>
            <person name="Whitman W."/>
        </authorList>
    </citation>
    <scope>NUCLEOTIDE SEQUENCE [LARGE SCALE GENOMIC DNA]</scope>
    <source>
        <strain evidence="3 4">CGMCC 4.7125</strain>
    </source>
</reference>
<feature type="domain" description="DUF305" evidence="2">
    <location>
        <begin position="54"/>
        <end position="197"/>
    </location>
</feature>
<dbReference type="Gene3D" id="1.20.1260.10">
    <property type="match status" value="1"/>
</dbReference>
<keyword evidence="4" id="KW-1185">Reference proteome</keyword>
<dbReference type="Proteomes" id="UP000238362">
    <property type="component" value="Unassembled WGS sequence"/>
</dbReference>
<dbReference type="Pfam" id="PF03713">
    <property type="entry name" value="DUF305"/>
    <property type="match status" value="1"/>
</dbReference>
<evidence type="ECO:0000256" key="1">
    <source>
        <dbReference type="SAM" id="MobiDB-lite"/>
    </source>
</evidence>
<protein>
    <submittedName>
        <fullName evidence="3">Uncharacterized protein (DUF305 family)</fullName>
    </submittedName>
</protein>
<dbReference type="EMBL" id="PVNH01000013">
    <property type="protein sequence ID" value="PRX43863.1"/>
    <property type="molecule type" value="Genomic_DNA"/>
</dbReference>
<evidence type="ECO:0000313" key="4">
    <source>
        <dbReference type="Proteomes" id="UP000238362"/>
    </source>
</evidence>
<feature type="region of interest" description="Disordered" evidence="1">
    <location>
        <begin position="24"/>
        <end position="52"/>
    </location>
</feature>
<gene>
    <name evidence="3" type="ORF">B0I33_11326</name>
</gene>
<dbReference type="PANTHER" id="PTHR36933">
    <property type="entry name" value="SLL0788 PROTEIN"/>
    <property type="match status" value="1"/>
</dbReference>
<sequence>MPRRKHIAGGALILTLGLAAGCGTSGDAEPAPSTGPAPATATSAPNGDDHNRSDVAFAQEMVPHHEQAVVAAELALERTADPAIQDLARRITSVQDPETKQLMALLTMWGETVTPGGASGEHDHSHLMTEETFQELQQATAAEFDELWLRTMIEHHQGAVEIAEAQLRDGNDSLASIHAREIADRQRQEVTEMTALLER</sequence>
<dbReference type="AlphaFoldDB" id="A0A2T0LLE4"/>
<proteinExistence type="predicted"/>
<dbReference type="OrthoDB" id="26872at2"/>
<name>A0A2T0LLE4_9PSEU</name>
<evidence type="ECO:0000259" key="2">
    <source>
        <dbReference type="Pfam" id="PF03713"/>
    </source>
</evidence>
<dbReference type="RefSeq" id="WP_106181790.1">
    <property type="nucleotide sequence ID" value="NZ_PVNH01000013.1"/>
</dbReference>
<dbReference type="InterPro" id="IPR012347">
    <property type="entry name" value="Ferritin-like"/>
</dbReference>
<dbReference type="PANTHER" id="PTHR36933:SF1">
    <property type="entry name" value="SLL0788 PROTEIN"/>
    <property type="match status" value="1"/>
</dbReference>
<accession>A0A2T0LLE4</accession>
<dbReference type="PROSITE" id="PS51257">
    <property type="entry name" value="PROKAR_LIPOPROTEIN"/>
    <property type="match status" value="1"/>
</dbReference>